<sequence>MIVIVRFYKVFGVIPAKAGMTPIQNMFREN</sequence>
<organism evidence="1 2">
    <name type="scientific">Rickettsia akari (strain Hartford)</name>
    <dbReference type="NCBI Taxonomy" id="293614"/>
    <lineage>
        <taxon>Bacteria</taxon>
        <taxon>Pseudomonadati</taxon>
        <taxon>Pseudomonadota</taxon>
        <taxon>Alphaproteobacteria</taxon>
        <taxon>Rickettsiales</taxon>
        <taxon>Rickettsiaceae</taxon>
        <taxon>Rickettsieae</taxon>
        <taxon>Rickettsia</taxon>
        <taxon>spotted fever group</taxon>
    </lineage>
</organism>
<dbReference type="EMBL" id="CP000847">
    <property type="protein sequence ID" value="ABV74517.1"/>
    <property type="molecule type" value="Genomic_DNA"/>
</dbReference>
<dbReference type="Proteomes" id="UP000006830">
    <property type="component" value="Chromosome"/>
</dbReference>
<evidence type="ECO:0000313" key="2">
    <source>
        <dbReference type="Proteomes" id="UP000006830"/>
    </source>
</evidence>
<name>A8GM92_RICAH</name>
<evidence type="ECO:0000313" key="1">
    <source>
        <dbReference type="EMBL" id="ABV74517.1"/>
    </source>
</evidence>
<keyword evidence="2" id="KW-1185">Reference proteome</keyword>
<accession>A8GM92</accession>
<reference evidence="1" key="1">
    <citation type="submission" date="2007-09" db="EMBL/GenBank/DDBJ databases">
        <title>Complete Genome Sequence of Rickettsia akari.</title>
        <authorList>
            <person name="Madan A."/>
            <person name="Fahey J."/>
            <person name="Helton E."/>
            <person name="Ketteman M."/>
            <person name="Madan A."/>
            <person name="Rodrigues S."/>
            <person name="Sanchez A."/>
            <person name="Whiting M."/>
            <person name="Dasch G."/>
            <person name="Eremeeva M."/>
        </authorList>
    </citation>
    <scope>NUCLEOTIDE SEQUENCE</scope>
    <source>
        <strain evidence="1">Hartford</strain>
    </source>
</reference>
<dbReference type="STRING" id="293614.A1C_00935"/>
<dbReference type="KEGG" id="rak:A1C_00935"/>
<dbReference type="AlphaFoldDB" id="A8GM92"/>
<proteinExistence type="predicted"/>
<protein>
    <submittedName>
        <fullName evidence="1">Uncharacterized protein</fullName>
    </submittedName>
</protein>
<gene>
    <name evidence="1" type="ordered locus">A1C_00935</name>
</gene>
<dbReference type="HOGENOM" id="CLU_3405149_0_0_5"/>